<dbReference type="Gene3D" id="3.40.140.10">
    <property type="entry name" value="Cytidine Deaminase, domain 2"/>
    <property type="match status" value="1"/>
</dbReference>
<keyword evidence="10 12" id="KW-0560">Oxidoreductase</keyword>
<dbReference type="SUPFAM" id="SSF53597">
    <property type="entry name" value="Dihydrofolate reductase-like"/>
    <property type="match status" value="1"/>
</dbReference>
<dbReference type="EMBL" id="JAFKCS010000002">
    <property type="protein sequence ID" value="MBN7818923.1"/>
    <property type="molecule type" value="Genomic_DNA"/>
</dbReference>
<evidence type="ECO:0000256" key="10">
    <source>
        <dbReference type="ARBA" id="ARBA00023002"/>
    </source>
</evidence>
<organism evidence="14 15">
    <name type="scientific">Bowmanella yangjiangensis</name>
    <dbReference type="NCBI Taxonomy" id="2811230"/>
    <lineage>
        <taxon>Bacteria</taxon>
        <taxon>Pseudomonadati</taxon>
        <taxon>Pseudomonadota</taxon>
        <taxon>Gammaproteobacteria</taxon>
        <taxon>Alteromonadales</taxon>
        <taxon>Alteromonadaceae</taxon>
        <taxon>Bowmanella</taxon>
    </lineage>
</organism>
<comment type="catalytic activity">
    <reaction evidence="12">
        <text>2,5-diamino-6-hydroxy-4-(5-phosphoribosylamino)-pyrimidine + H2O + H(+) = 5-amino-6-(5-phospho-D-ribosylamino)uracil + NH4(+)</text>
        <dbReference type="Rhea" id="RHEA:21868"/>
        <dbReference type="ChEBI" id="CHEBI:15377"/>
        <dbReference type="ChEBI" id="CHEBI:15378"/>
        <dbReference type="ChEBI" id="CHEBI:28938"/>
        <dbReference type="ChEBI" id="CHEBI:58453"/>
        <dbReference type="ChEBI" id="CHEBI:58614"/>
        <dbReference type="EC" id="3.5.4.26"/>
    </reaction>
</comment>
<name>A0ABS3CP93_9ALTE</name>
<evidence type="ECO:0000256" key="2">
    <source>
        <dbReference type="ARBA" id="ARBA00004882"/>
    </source>
</evidence>
<dbReference type="InterPro" id="IPR016192">
    <property type="entry name" value="APOBEC/CMP_deaminase_Zn-bd"/>
</dbReference>
<dbReference type="GO" id="GO:0008835">
    <property type="term" value="F:diaminohydroxyphosphoribosylaminopyrimidine deaminase activity"/>
    <property type="evidence" value="ECO:0007669"/>
    <property type="project" value="UniProtKB-EC"/>
</dbReference>
<keyword evidence="7 12" id="KW-0479">Metal-binding</keyword>
<sequence length="373" mass="40188">MSVFSQADHQWMARAIQLAARGRFTTSPNPNVGCVIVSASGELVGEGWHQQAGGPHAEVFALRQAGSQARGATAYVTLEPCSHHGRTPPCAEGLIHAGVTRVVAAMQDPNPLVAGNGLQMLRDAGIEVQVGLLQGQAADLNQGFIQRMRQGRPKVTLKLAASLDGKTAMENGHSQWITSEKARLDVQKQRAMSCAILTGSGTVMIDNPQLNLRVSADQLGIGNLAVRQPLRVIVDSRNQLTPEYRLFQTPGPILLANKSVSPHRYGEQVRQWQCAEKGNRVSLPALMAHLAESGVNNLWVEAGAALAGALLQYQLVDTLILYQAPKLMGDKAKGLALLPSLSHMEQAIGLTWQDIRMVGEDLRLTASLQYAKN</sequence>
<dbReference type="InterPro" id="IPR050765">
    <property type="entry name" value="Riboflavin_Biosynth_HTPR"/>
</dbReference>
<dbReference type="InterPro" id="IPR016193">
    <property type="entry name" value="Cytidine_deaminase-like"/>
</dbReference>
<evidence type="ECO:0000256" key="6">
    <source>
        <dbReference type="ARBA" id="ARBA00022619"/>
    </source>
</evidence>
<dbReference type="CDD" id="cd01284">
    <property type="entry name" value="Riboflavin_deaminase-reductase"/>
    <property type="match status" value="1"/>
</dbReference>
<comment type="pathway">
    <text evidence="2 12">Cofactor biosynthesis; riboflavin biosynthesis; 5-amino-6-(D-ribitylamino)uracil from GTP: step 2/4.</text>
</comment>
<dbReference type="PIRSF" id="PIRSF006769">
    <property type="entry name" value="RibD"/>
    <property type="match status" value="1"/>
</dbReference>
<comment type="similarity">
    <text evidence="5 12">In the C-terminal section; belongs to the HTP reductase family.</text>
</comment>
<dbReference type="InterPro" id="IPR002125">
    <property type="entry name" value="CMP_dCMP_dom"/>
</dbReference>
<comment type="function">
    <text evidence="1 12">Converts 2,5-diamino-6-(ribosylamino)-4(3h)-pyrimidinone 5'-phosphate into 5-amino-6-(ribosylamino)-2,4(1h,3h)-pyrimidinedione 5'-phosphate.</text>
</comment>
<comment type="caution">
    <text evidence="14">The sequence shown here is derived from an EMBL/GenBank/DDBJ whole genome shotgun (WGS) entry which is preliminary data.</text>
</comment>
<evidence type="ECO:0000256" key="1">
    <source>
        <dbReference type="ARBA" id="ARBA00002151"/>
    </source>
</evidence>
<dbReference type="SUPFAM" id="SSF53927">
    <property type="entry name" value="Cytidine deaminase-like"/>
    <property type="match status" value="1"/>
</dbReference>
<dbReference type="NCBIfam" id="TIGR00326">
    <property type="entry name" value="eubact_ribD"/>
    <property type="match status" value="1"/>
</dbReference>
<keyword evidence="8 12" id="KW-0862">Zinc</keyword>
<dbReference type="Pfam" id="PF00383">
    <property type="entry name" value="dCMP_cyt_deam_1"/>
    <property type="match status" value="1"/>
</dbReference>
<dbReference type="EC" id="3.5.4.26" evidence="12"/>
<comment type="similarity">
    <text evidence="4 12">In the N-terminal section; belongs to the cytidine and deoxycytidylate deaminase family.</text>
</comment>
<dbReference type="Proteomes" id="UP000663992">
    <property type="component" value="Unassembled WGS sequence"/>
</dbReference>
<evidence type="ECO:0000259" key="13">
    <source>
        <dbReference type="PROSITE" id="PS51747"/>
    </source>
</evidence>
<dbReference type="InterPro" id="IPR002734">
    <property type="entry name" value="RibDG_C"/>
</dbReference>
<dbReference type="InterPro" id="IPR024072">
    <property type="entry name" value="DHFR-like_dom_sf"/>
</dbReference>
<gene>
    <name evidence="14" type="primary">ribD</name>
    <name evidence="14" type="ORF">J0A65_03550</name>
</gene>
<comment type="pathway">
    <text evidence="3 12">Cofactor biosynthesis; riboflavin biosynthesis; 5-amino-6-(D-ribitylamino)uracil from GTP: step 3/4.</text>
</comment>
<protein>
    <recommendedName>
        <fullName evidence="12">Riboflavin biosynthesis protein RibD</fullName>
    </recommendedName>
    <domain>
        <recommendedName>
            <fullName evidence="12">Diaminohydroxyphosphoribosylaminopyrimidine deaminase</fullName>
            <shortName evidence="12">DRAP deaminase</shortName>
            <ecNumber evidence="12">3.5.4.26</ecNumber>
        </recommendedName>
        <alternativeName>
            <fullName evidence="12">Riboflavin-specific deaminase</fullName>
        </alternativeName>
    </domain>
    <domain>
        <recommendedName>
            <fullName evidence="12">5-amino-6-(5-phosphoribosylamino)uracil reductase</fullName>
            <ecNumber evidence="12">1.1.1.193</ecNumber>
        </recommendedName>
        <alternativeName>
            <fullName evidence="12">HTP reductase</fullName>
        </alternativeName>
    </domain>
</protein>
<dbReference type="PANTHER" id="PTHR38011">
    <property type="entry name" value="DIHYDROFOLATE REDUCTASE FAMILY PROTEIN (AFU_ORTHOLOGUE AFUA_8G06820)"/>
    <property type="match status" value="1"/>
</dbReference>
<dbReference type="PANTHER" id="PTHR38011:SF7">
    <property type="entry name" value="2,5-DIAMINO-6-RIBOSYLAMINO-4(3H)-PYRIMIDINONE 5'-PHOSPHATE REDUCTASE"/>
    <property type="match status" value="1"/>
</dbReference>
<evidence type="ECO:0000256" key="12">
    <source>
        <dbReference type="PIRNR" id="PIRNR006769"/>
    </source>
</evidence>
<evidence type="ECO:0000256" key="7">
    <source>
        <dbReference type="ARBA" id="ARBA00022723"/>
    </source>
</evidence>
<keyword evidence="11" id="KW-0511">Multifunctional enzyme</keyword>
<keyword evidence="6 12" id="KW-0686">Riboflavin biosynthesis</keyword>
<comment type="cofactor">
    <cofactor evidence="12">
        <name>Zn(2+)</name>
        <dbReference type="ChEBI" id="CHEBI:29105"/>
    </cofactor>
    <text evidence="12">Binds 1 zinc ion.</text>
</comment>
<dbReference type="Gene3D" id="3.40.430.10">
    <property type="entry name" value="Dihydrofolate Reductase, subunit A"/>
    <property type="match status" value="1"/>
</dbReference>
<evidence type="ECO:0000256" key="4">
    <source>
        <dbReference type="ARBA" id="ARBA00005259"/>
    </source>
</evidence>
<dbReference type="EC" id="1.1.1.193" evidence="12"/>
<dbReference type="InterPro" id="IPR004794">
    <property type="entry name" value="Eubact_RibD"/>
</dbReference>
<evidence type="ECO:0000256" key="9">
    <source>
        <dbReference type="ARBA" id="ARBA00022857"/>
    </source>
</evidence>
<comment type="catalytic activity">
    <reaction evidence="12">
        <text>5-amino-6-(5-phospho-D-ribitylamino)uracil + NADP(+) = 5-amino-6-(5-phospho-D-ribosylamino)uracil + NADPH + H(+)</text>
        <dbReference type="Rhea" id="RHEA:17845"/>
        <dbReference type="ChEBI" id="CHEBI:15378"/>
        <dbReference type="ChEBI" id="CHEBI:57783"/>
        <dbReference type="ChEBI" id="CHEBI:58349"/>
        <dbReference type="ChEBI" id="CHEBI:58421"/>
        <dbReference type="ChEBI" id="CHEBI:58453"/>
        <dbReference type="EC" id="1.1.1.193"/>
    </reaction>
</comment>
<evidence type="ECO:0000256" key="5">
    <source>
        <dbReference type="ARBA" id="ARBA00007417"/>
    </source>
</evidence>
<keyword evidence="9 12" id="KW-0521">NADP</keyword>
<dbReference type="NCBIfam" id="TIGR00227">
    <property type="entry name" value="ribD_Cterm"/>
    <property type="match status" value="1"/>
</dbReference>
<accession>A0ABS3CP93</accession>
<feature type="domain" description="CMP/dCMP-type deaminase" evidence="13">
    <location>
        <begin position="6"/>
        <end position="129"/>
    </location>
</feature>
<dbReference type="PROSITE" id="PS00903">
    <property type="entry name" value="CYT_DCMP_DEAMINASES_1"/>
    <property type="match status" value="1"/>
</dbReference>
<dbReference type="InterPro" id="IPR011549">
    <property type="entry name" value="RibD_C"/>
</dbReference>
<dbReference type="RefSeq" id="WP_206592747.1">
    <property type="nucleotide sequence ID" value="NZ_JAFKCS010000002.1"/>
</dbReference>
<evidence type="ECO:0000256" key="11">
    <source>
        <dbReference type="ARBA" id="ARBA00023268"/>
    </source>
</evidence>
<keyword evidence="15" id="KW-1185">Reference proteome</keyword>
<evidence type="ECO:0000313" key="14">
    <source>
        <dbReference type="EMBL" id="MBN7818923.1"/>
    </source>
</evidence>
<evidence type="ECO:0000313" key="15">
    <source>
        <dbReference type="Proteomes" id="UP000663992"/>
    </source>
</evidence>
<dbReference type="GO" id="GO:0008703">
    <property type="term" value="F:5-amino-6-(5-phosphoribosylamino)uracil reductase activity"/>
    <property type="evidence" value="ECO:0007669"/>
    <property type="project" value="UniProtKB-EC"/>
</dbReference>
<keyword evidence="12 14" id="KW-0378">Hydrolase</keyword>
<evidence type="ECO:0000256" key="3">
    <source>
        <dbReference type="ARBA" id="ARBA00004910"/>
    </source>
</evidence>
<proteinExistence type="inferred from homology"/>
<evidence type="ECO:0000256" key="8">
    <source>
        <dbReference type="ARBA" id="ARBA00022833"/>
    </source>
</evidence>
<reference evidence="14 15" key="1">
    <citation type="submission" date="2021-03" db="EMBL/GenBank/DDBJ databases">
        <title>novel species isolated from a fishpond in China.</title>
        <authorList>
            <person name="Lu H."/>
            <person name="Cai Z."/>
        </authorList>
    </citation>
    <scope>NUCLEOTIDE SEQUENCE [LARGE SCALE GENOMIC DNA]</scope>
    <source>
        <strain evidence="14 15">Y57</strain>
    </source>
</reference>
<dbReference type="PROSITE" id="PS51747">
    <property type="entry name" value="CYT_DCMP_DEAMINASES_2"/>
    <property type="match status" value="1"/>
</dbReference>
<dbReference type="Pfam" id="PF01872">
    <property type="entry name" value="RibD_C"/>
    <property type="match status" value="1"/>
</dbReference>